<accession>A0A5A8C7P7</accession>
<evidence type="ECO:0000256" key="1">
    <source>
        <dbReference type="ARBA" id="ARBA00010052"/>
    </source>
</evidence>
<dbReference type="EMBL" id="VLTM01000063">
    <property type="protein sequence ID" value="KAA0158749.1"/>
    <property type="molecule type" value="Genomic_DNA"/>
</dbReference>
<evidence type="ECO:0000313" key="8">
    <source>
        <dbReference type="EMBL" id="KAA0158749.1"/>
    </source>
</evidence>
<evidence type="ECO:0000313" key="10">
    <source>
        <dbReference type="Proteomes" id="UP000325113"/>
    </source>
</evidence>
<dbReference type="InterPro" id="IPR044925">
    <property type="entry name" value="His-Me_finger_sf"/>
</dbReference>
<feature type="domain" description="ENPP1-3/EXOG-like endonuclease/phosphodiesterase" evidence="5">
    <location>
        <begin position="14"/>
        <end position="263"/>
    </location>
</feature>
<feature type="active site" description="Proton acceptor" evidence="2">
    <location>
        <position position="78"/>
    </location>
</feature>
<keyword evidence="9" id="KW-1185">Reference proteome</keyword>
<dbReference type="GO" id="GO:0046872">
    <property type="term" value="F:metal ion binding"/>
    <property type="evidence" value="ECO:0007669"/>
    <property type="project" value="UniProtKB-KW"/>
</dbReference>
<feature type="domain" description="DNA/RNA non-specific endonuclease/pyrophosphatase/phosphodiesterase" evidence="6">
    <location>
        <begin position="13"/>
        <end position="267"/>
    </location>
</feature>
<dbReference type="GO" id="GO:0005743">
    <property type="term" value="C:mitochondrial inner membrane"/>
    <property type="evidence" value="ECO:0007669"/>
    <property type="project" value="TreeGrafter"/>
</dbReference>
<comment type="similarity">
    <text evidence="1">Belongs to the DNA/RNA non-specific endonuclease family.</text>
</comment>
<dbReference type="GO" id="GO:0003676">
    <property type="term" value="F:nucleic acid binding"/>
    <property type="evidence" value="ECO:0007669"/>
    <property type="project" value="InterPro"/>
</dbReference>
<feature type="region of interest" description="Disordered" evidence="4">
    <location>
        <begin position="42"/>
        <end position="68"/>
    </location>
</feature>
<evidence type="ECO:0000256" key="4">
    <source>
        <dbReference type="SAM" id="MobiDB-lite"/>
    </source>
</evidence>
<evidence type="ECO:0008006" key="11">
    <source>
        <dbReference type="Google" id="ProtNLM"/>
    </source>
</evidence>
<evidence type="ECO:0000256" key="3">
    <source>
        <dbReference type="PIRSR" id="PIRSR640255-2"/>
    </source>
</evidence>
<proteinExistence type="inferred from homology"/>
<dbReference type="AlphaFoldDB" id="A0A5A8C7P7"/>
<dbReference type="PANTHER" id="PTHR13966">
    <property type="entry name" value="ENDONUCLEASE RELATED"/>
    <property type="match status" value="1"/>
</dbReference>
<dbReference type="PANTHER" id="PTHR13966:SF5">
    <property type="entry name" value="ENDONUCLEASE G, MITOCHONDRIAL"/>
    <property type="match status" value="1"/>
</dbReference>
<dbReference type="EMBL" id="VLTN01000046">
    <property type="protein sequence ID" value="KAA0149142.1"/>
    <property type="molecule type" value="Genomic_DNA"/>
</dbReference>
<protein>
    <recommendedName>
        <fullName evidence="11">DNA/RNA non-specific endonuclease domain-containing protein</fullName>
    </recommendedName>
</protein>
<keyword evidence="3" id="KW-0479">Metal-binding</keyword>
<dbReference type="SMART" id="SM00892">
    <property type="entry name" value="Endonuclease_NS"/>
    <property type="match status" value="1"/>
</dbReference>
<dbReference type="SMART" id="SM00477">
    <property type="entry name" value="NUC"/>
    <property type="match status" value="1"/>
</dbReference>
<gene>
    <name evidence="7" type="ORF">FNF29_06230</name>
    <name evidence="8" type="ORF">FNF31_05275</name>
</gene>
<name>A0A5A8C7P7_CAFRO</name>
<dbReference type="InterPro" id="IPR020821">
    <property type="entry name" value="ENPP1-3/EXOG-like_nuc-like"/>
</dbReference>
<dbReference type="Pfam" id="PF01223">
    <property type="entry name" value="Endonuclease_NS"/>
    <property type="match status" value="1"/>
</dbReference>
<dbReference type="InterPro" id="IPR001604">
    <property type="entry name" value="Endo_G_ENPP1-like_dom"/>
</dbReference>
<dbReference type="GO" id="GO:0005634">
    <property type="term" value="C:nucleus"/>
    <property type="evidence" value="ECO:0007669"/>
    <property type="project" value="TreeGrafter"/>
</dbReference>
<organism evidence="7 9">
    <name type="scientific">Cafeteria roenbergensis</name>
    <name type="common">Marine flagellate</name>
    <dbReference type="NCBI Taxonomy" id="33653"/>
    <lineage>
        <taxon>Eukaryota</taxon>
        <taxon>Sar</taxon>
        <taxon>Stramenopiles</taxon>
        <taxon>Bigyra</taxon>
        <taxon>Opalozoa</taxon>
        <taxon>Bicosoecida</taxon>
        <taxon>Cafeteriaceae</taxon>
        <taxon>Cafeteria</taxon>
    </lineage>
</organism>
<evidence type="ECO:0000259" key="5">
    <source>
        <dbReference type="SMART" id="SM00477"/>
    </source>
</evidence>
<feature type="compositionally biased region" description="Basic and acidic residues" evidence="4">
    <location>
        <begin position="296"/>
        <end position="312"/>
    </location>
</feature>
<sequence length="514" mass="55185">MGCPVADATVRVNGGRLIMGLDYRLRSSRWVAERISKASAAKGNGVHRPGGFVEEESAPGNLRARPDHYKRSGFTRGHLAPAMNHRDSQGATEATFSLANVSPQLERFNAGRWLQLELFAKSLTHLYEEVLVLTGPLFLPAARGRGDGVLWRGGDEGRLSATPLGEGPQEGLLEVRYPVLGNPPDAVPVPTHFFKVVVGLRPRRNAPSSVPGPHCDHDTAVAAFVLPHASAWPAGTELSQFVVSLPALEQVMGGRIMADALCPEAKAAVDAQGEAIGLGRGPRMARWLAAREVARRAAAGEEDGPAKPRTRSESSQPRPQDVFAGGIAPPLPVGYLALRDSNKVAASAPDLPNPMAEGVLFPPGEEPLAGTTLRRAAASAEASKPDPGSVGRNPARWRRRRARAADAPVDAFEALGQALVKQAAAAGDAVPTDNADVMVAAETLLQQAPGAEAARRAGRVLHLCSAVDCSTPPPVFRRKQDGPRWRVRWRKADEDNYDRRWFDEAMEREQRPLR</sequence>
<dbReference type="Proteomes" id="UP000323011">
    <property type="component" value="Unassembled WGS sequence"/>
</dbReference>
<dbReference type="GO" id="GO:0004521">
    <property type="term" value="F:RNA endonuclease activity"/>
    <property type="evidence" value="ECO:0007669"/>
    <property type="project" value="TreeGrafter"/>
</dbReference>
<feature type="region of interest" description="Disordered" evidence="4">
    <location>
        <begin position="296"/>
        <end position="326"/>
    </location>
</feature>
<dbReference type="InterPro" id="IPR044929">
    <property type="entry name" value="DNA/RNA_non-sp_Endonuclease_sf"/>
</dbReference>
<comment type="caution">
    <text evidence="7">The sequence shown here is derived from an EMBL/GenBank/DDBJ whole genome shotgun (WGS) entry which is preliminary data.</text>
</comment>
<dbReference type="Proteomes" id="UP000325113">
    <property type="component" value="Unassembled WGS sequence"/>
</dbReference>
<feature type="region of interest" description="Disordered" evidence="4">
    <location>
        <begin position="374"/>
        <end position="397"/>
    </location>
</feature>
<reference evidence="9 10" key="1">
    <citation type="submission" date="2019-07" db="EMBL/GenBank/DDBJ databases">
        <title>Genomes of Cafeteria roenbergensis.</title>
        <authorList>
            <person name="Fischer M.G."/>
            <person name="Hackl T."/>
            <person name="Roman M."/>
        </authorList>
    </citation>
    <scope>NUCLEOTIDE SEQUENCE [LARGE SCALE GENOMIC DNA]</scope>
    <source>
        <strain evidence="7 9">BVI</strain>
        <strain evidence="8 10">Cflag</strain>
    </source>
</reference>
<evidence type="ECO:0000313" key="9">
    <source>
        <dbReference type="Proteomes" id="UP000323011"/>
    </source>
</evidence>
<dbReference type="Gene3D" id="3.40.570.10">
    <property type="entry name" value="Extracellular Endonuclease, subunit A"/>
    <property type="match status" value="1"/>
</dbReference>
<dbReference type="GO" id="GO:0000014">
    <property type="term" value="F:single-stranded DNA endodeoxyribonuclease activity"/>
    <property type="evidence" value="ECO:0007669"/>
    <property type="project" value="TreeGrafter"/>
</dbReference>
<feature type="binding site" evidence="3">
    <location>
        <position position="109"/>
    </location>
    <ligand>
        <name>Mg(2+)</name>
        <dbReference type="ChEBI" id="CHEBI:18420"/>
        <note>catalytic</note>
    </ligand>
</feature>
<evidence type="ECO:0000256" key="2">
    <source>
        <dbReference type="PIRSR" id="PIRSR640255-1"/>
    </source>
</evidence>
<dbReference type="InterPro" id="IPR040255">
    <property type="entry name" value="Non-specific_endonuclease"/>
</dbReference>
<evidence type="ECO:0000259" key="6">
    <source>
        <dbReference type="SMART" id="SM00892"/>
    </source>
</evidence>
<evidence type="ECO:0000313" key="7">
    <source>
        <dbReference type="EMBL" id="KAA0149142.1"/>
    </source>
</evidence>
<dbReference type="SUPFAM" id="SSF54060">
    <property type="entry name" value="His-Me finger endonucleases"/>
    <property type="match status" value="1"/>
</dbReference>